<feature type="compositionally biased region" description="Basic and acidic residues" evidence="1">
    <location>
        <begin position="248"/>
        <end position="258"/>
    </location>
</feature>
<feature type="compositionally biased region" description="Gly residues" evidence="1">
    <location>
        <begin position="213"/>
        <end position="227"/>
    </location>
</feature>
<reference evidence="3" key="1">
    <citation type="journal article" date="2019" name="Curr. Biol.">
        <title>Genome Sequence of Striga asiatica Provides Insight into the Evolution of Plant Parasitism.</title>
        <authorList>
            <person name="Yoshida S."/>
            <person name="Kim S."/>
            <person name="Wafula E.K."/>
            <person name="Tanskanen J."/>
            <person name="Kim Y.M."/>
            <person name="Honaas L."/>
            <person name="Yang Z."/>
            <person name="Spallek T."/>
            <person name="Conn C.E."/>
            <person name="Ichihashi Y."/>
            <person name="Cheong K."/>
            <person name="Cui S."/>
            <person name="Der J.P."/>
            <person name="Gundlach H."/>
            <person name="Jiao Y."/>
            <person name="Hori C."/>
            <person name="Ishida J.K."/>
            <person name="Kasahara H."/>
            <person name="Kiba T."/>
            <person name="Kim M.S."/>
            <person name="Koo N."/>
            <person name="Laohavisit A."/>
            <person name="Lee Y.H."/>
            <person name="Lumba S."/>
            <person name="McCourt P."/>
            <person name="Mortimer J.C."/>
            <person name="Mutuku J.M."/>
            <person name="Nomura T."/>
            <person name="Sasaki-Sekimoto Y."/>
            <person name="Seto Y."/>
            <person name="Wang Y."/>
            <person name="Wakatake T."/>
            <person name="Sakakibara H."/>
            <person name="Demura T."/>
            <person name="Yamaguchi S."/>
            <person name="Yoneyama K."/>
            <person name="Manabe R.I."/>
            <person name="Nelson D.C."/>
            <person name="Schulman A.H."/>
            <person name="Timko M.P."/>
            <person name="dePamphilis C.W."/>
            <person name="Choi D."/>
            <person name="Shirasu K."/>
        </authorList>
    </citation>
    <scope>NUCLEOTIDE SEQUENCE [LARGE SCALE GENOMIC DNA]</scope>
    <source>
        <strain evidence="3">cv. UVA1</strain>
    </source>
</reference>
<feature type="compositionally biased region" description="Basic and acidic residues" evidence="1">
    <location>
        <begin position="190"/>
        <end position="212"/>
    </location>
</feature>
<keyword evidence="3" id="KW-1185">Reference proteome</keyword>
<proteinExistence type="predicted"/>
<organism evidence="2 3">
    <name type="scientific">Striga asiatica</name>
    <name type="common">Asiatic witchweed</name>
    <name type="synonym">Buchnera asiatica</name>
    <dbReference type="NCBI Taxonomy" id="4170"/>
    <lineage>
        <taxon>Eukaryota</taxon>
        <taxon>Viridiplantae</taxon>
        <taxon>Streptophyta</taxon>
        <taxon>Embryophyta</taxon>
        <taxon>Tracheophyta</taxon>
        <taxon>Spermatophyta</taxon>
        <taxon>Magnoliopsida</taxon>
        <taxon>eudicotyledons</taxon>
        <taxon>Gunneridae</taxon>
        <taxon>Pentapetalae</taxon>
        <taxon>asterids</taxon>
        <taxon>lamiids</taxon>
        <taxon>Lamiales</taxon>
        <taxon>Orobanchaceae</taxon>
        <taxon>Buchnereae</taxon>
        <taxon>Striga</taxon>
    </lineage>
</organism>
<evidence type="ECO:0000256" key="1">
    <source>
        <dbReference type="SAM" id="MobiDB-lite"/>
    </source>
</evidence>
<dbReference type="AlphaFoldDB" id="A0A5A7PW32"/>
<gene>
    <name evidence="2" type="ORF">STAS_13490</name>
</gene>
<protein>
    <submittedName>
        <fullName evidence="2">Sodium/potassium/calcium exchanger 1</fullName>
    </submittedName>
</protein>
<dbReference type="Proteomes" id="UP000325081">
    <property type="component" value="Unassembled WGS sequence"/>
</dbReference>
<name>A0A5A7PW32_STRAF</name>
<evidence type="ECO:0000313" key="2">
    <source>
        <dbReference type="EMBL" id="GER37083.1"/>
    </source>
</evidence>
<comment type="caution">
    <text evidence="2">The sequence shown here is derived from an EMBL/GenBank/DDBJ whole genome shotgun (WGS) entry which is preliminary data.</text>
</comment>
<dbReference type="EMBL" id="BKCP01005283">
    <property type="protein sequence ID" value="GER37083.1"/>
    <property type="molecule type" value="Genomic_DNA"/>
</dbReference>
<feature type="region of interest" description="Disordered" evidence="1">
    <location>
        <begin position="187"/>
        <end position="258"/>
    </location>
</feature>
<accession>A0A5A7PW32</accession>
<evidence type="ECO:0000313" key="3">
    <source>
        <dbReference type="Proteomes" id="UP000325081"/>
    </source>
</evidence>
<dbReference type="OrthoDB" id="193499at2759"/>
<sequence length="258" mass="27716">MQNNTNEKGGNNAAVSWQSWGKGRFSDFEYSTITYIQSFKRNFTFKHGSKYDILAIKLRARARPGRNQKLHVMIIRAELQIIVVIILRKAQRDYAGSRVLHFGVPDQLRRWPDLALVPAALPARYKELAGKYFLDQSALVGGTRGAAAHGLEVGDGDGYEVAVESEDEAAEGFRVGAEGEVVLAEGATEEVGRAEAEVEENPVRDGGVRLGRDGGASSGGGNEGSGEGEGRGEEEEGAAVQGKPEAVVGRRDDGRSDG</sequence>